<dbReference type="AlphaFoldDB" id="U4LE79"/>
<dbReference type="Proteomes" id="UP000018144">
    <property type="component" value="Unassembled WGS sequence"/>
</dbReference>
<organism evidence="1 2">
    <name type="scientific">Pyronema omphalodes (strain CBS 100304)</name>
    <name type="common">Pyronema confluens</name>
    <dbReference type="NCBI Taxonomy" id="1076935"/>
    <lineage>
        <taxon>Eukaryota</taxon>
        <taxon>Fungi</taxon>
        <taxon>Dikarya</taxon>
        <taxon>Ascomycota</taxon>
        <taxon>Pezizomycotina</taxon>
        <taxon>Pezizomycetes</taxon>
        <taxon>Pezizales</taxon>
        <taxon>Pyronemataceae</taxon>
        <taxon>Pyronema</taxon>
    </lineage>
</organism>
<accession>U4LE79</accession>
<evidence type="ECO:0000313" key="2">
    <source>
        <dbReference type="Proteomes" id="UP000018144"/>
    </source>
</evidence>
<evidence type="ECO:0000313" key="1">
    <source>
        <dbReference type="EMBL" id="CCX29822.1"/>
    </source>
</evidence>
<gene>
    <name evidence="1" type="ORF">PCON_07228</name>
</gene>
<reference evidence="1 2" key="1">
    <citation type="journal article" date="2013" name="PLoS Genet.">
        <title>The genome and development-dependent transcriptomes of Pyronema confluens: a window into fungal evolution.</title>
        <authorList>
            <person name="Traeger S."/>
            <person name="Altegoer F."/>
            <person name="Freitag M."/>
            <person name="Gabaldon T."/>
            <person name="Kempken F."/>
            <person name="Kumar A."/>
            <person name="Marcet-Houben M."/>
            <person name="Poggeler S."/>
            <person name="Stajich J.E."/>
            <person name="Nowrousian M."/>
        </authorList>
    </citation>
    <scope>NUCLEOTIDE SEQUENCE [LARGE SCALE GENOMIC DNA]</scope>
    <source>
        <strain evidence="2">CBS 100304</strain>
        <tissue evidence="1">Vegetative mycelium</tissue>
    </source>
</reference>
<protein>
    <submittedName>
        <fullName evidence="1">Uncharacterized protein</fullName>
    </submittedName>
</protein>
<proteinExistence type="predicted"/>
<sequence>MGRSGLEISGGGISWTDPAYTTCNHITAQPWCFLSPSLTSISTGNILAFFFRSRIISSSISGQ</sequence>
<name>U4LE79_PYROM</name>
<keyword evidence="2" id="KW-1185">Reference proteome</keyword>
<dbReference type="EMBL" id="HF935358">
    <property type="protein sequence ID" value="CCX29822.1"/>
    <property type="molecule type" value="Genomic_DNA"/>
</dbReference>